<comment type="caution">
    <text evidence="2">The sequence shown here is derived from an EMBL/GenBank/DDBJ whole genome shotgun (WGS) entry which is preliminary data.</text>
</comment>
<evidence type="ECO:0000313" key="3">
    <source>
        <dbReference type="Proteomes" id="UP001223646"/>
    </source>
</evidence>
<dbReference type="GO" id="GO:1902670">
    <property type="term" value="F:carbon dioxide binding"/>
    <property type="evidence" value="ECO:0007669"/>
    <property type="project" value="TreeGrafter"/>
</dbReference>
<dbReference type="SUPFAM" id="SSF159127">
    <property type="entry name" value="HupF/HypC-like"/>
    <property type="match status" value="1"/>
</dbReference>
<reference evidence="2" key="1">
    <citation type="submission" date="2023-05" db="EMBL/GenBank/DDBJ databases">
        <authorList>
            <person name="Du J."/>
        </authorList>
    </citation>
    <scope>NUCLEOTIDE SEQUENCE</scope>
    <source>
        <strain evidence="2">UMB1064</strain>
    </source>
</reference>
<dbReference type="PRINTS" id="PR00445">
    <property type="entry name" value="HUPFHYPC"/>
</dbReference>
<dbReference type="InterPro" id="IPR019812">
    <property type="entry name" value="Hydgase_assmbl_chp_CS"/>
</dbReference>
<dbReference type="AlphaFoldDB" id="A0AAW9SYI9"/>
<dbReference type="InterPro" id="IPR001109">
    <property type="entry name" value="Hydrogenase_HupF/HypC"/>
</dbReference>
<dbReference type="PANTHER" id="PTHR35177:SF2">
    <property type="entry name" value="HYDROGENASE MATURATION FACTOR HYBG"/>
    <property type="match status" value="1"/>
</dbReference>
<dbReference type="GO" id="GO:0005506">
    <property type="term" value="F:iron ion binding"/>
    <property type="evidence" value="ECO:0007669"/>
    <property type="project" value="TreeGrafter"/>
</dbReference>
<dbReference type="Pfam" id="PF01455">
    <property type="entry name" value="HupF_HypC"/>
    <property type="match status" value="1"/>
</dbReference>
<dbReference type="RefSeq" id="WP_284825868.1">
    <property type="nucleotide sequence ID" value="NZ_JASOOY020000020.1"/>
</dbReference>
<gene>
    <name evidence="2" type="ORF">QP460_005415</name>
</gene>
<dbReference type="Proteomes" id="UP001223646">
    <property type="component" value="Unassembled WGS sequence"/>
</dbReference>
<proteinExistence type="inferred from homology"/>
<dbReference type="NCBIfam" id="TIGR00074">
    <property type="entry name" value="hypC_hupF"/>
    <property type="match status" value="1"/>
</dbReference>
<reference evidence="2" key="2">
    <citation type="submission" date="2024-05" db="EMBL/GenBank/DDBJ databases">
        <authorList>
            <person name="Wolfe A."/>
        </authorList>
    </citation>
    <scope>NUCLEOTIDE SEQUENCE</scope>
    <source>
        <strain evidence="2">UMB1064</strain>
    </source>
</reference>
<evidence type="ECO:0000256" key="1">
    <source>
        <dbReference type="ARBA" id="ARBA00006018"/>
    </source>
</evidence>
<organism evidence="2 3">
    <name type="scientific">Corynebacterium amycolatum</name>
    <dbReference type="NCBI Taxonomy" id="43765"/>
    <lineage>
        <taxon>Bacteria</taxon>
        <taxon>Bacillati</taxon>
        <taxon>Actinomycetota</taxon>
        <taxon>Actinomycetes</taxon>
        <taxon>Mycobacteriales</taxon>
        <taxon>Corynebacteriaceae</taxon>
        <taxon>Corynebacterium</taxon>
    </lineage>
</organism>
<sequence length="86" mass="9407">MCLGIPARVLAIADDPLPMATVDMAGQKRQCSAMYVPELVAGDWVFVQNGFIMNVLDEQEAKESLAAIEEYNLIEHVAEVSPKGRT</sequence>
<name>A0AAW9SYI9_CORAY</name>
<dbReference type="GO" id="GO:0051604">
    <property type="term" value="P:protein maturation"/>
    <property type="evidence" value="ECO:0007669"/>
    <property type="project" value="TreeGrafter"/>
</dbReference>
<accession>A0AAW9SYI9</accession>
<evidence type="ECO:0000313" key="2">
    <source>
        <dbReference type="EMBL" id="MEO3717026.1"/>
    </source>
</evidence>
<comment type="similarity">
    <text evidence="1">Belongs to the HupF/HypC family.</text>
</comment>
<protein>
    <submittedName>
        <fullName evidence="2">HypC/HybG/HupF family hydrogenase formation chaperone</fullName>
    </submittedName>
</protein>
<dbReference type="PANTHER" id="PTHR35177">
    <property type="entry name" value="HYDROGENASE MATURATION FACTOR HYBG"/>
    <property type="match status" value="1"/>
</dbReference>
<dbReference type="Gene3D" id="2.30.30.140">
    <property type="match status" value="1"/>
</dbReference>
<dbReference type="EMBL" id="JASOOY020000020">
    <property type="protein sequence ID" value="MEO3717026.1"/>
    <property type="molecule type" value="Genomic_DNA"/>
</dbReference>
<dbReference type="PROSITE" id="PS01097">
    <property type="entry name" value="HUPF_HYPC"/>
    <property type="match status" value="1"/>
</dbReference>